<dbReference type="GO" id="GO:0022857">
    <property type="term" value="F:transmembrane transporter activity"/>
    <property type="evidence" value="ECO:0007669"/>
    <property type="project" value="InterPro"/>
</dbReference>
<evidence type="ECO:0000256" key="2">
    <source>
        <dbReference type="ARBA" id="ARBA00004141"/>
    </source>
</evidence>
<evidence type="ECO:0000256" key="1">
    <source>
        <dbReference type="ARBA" id="ARBA00001462"/>
    </source>
</evidence>
<comment type="catalytic activity">
    <reaction evidence="1">
        <text>Hydrolysis of terminal non-reducing alpha-L-arabinofuranoside residues in alpha-L-arabinosides.</text>
        <dbReference type="EC" id="3.2.1.55"/>
    </reaction>
</comment>
<evidence type="ECO:0000256" key="7">
    <source>
        <dbReference type="ARBA" id="ARBA00022729"/>
    </source>
</evidence>
<keyword evidence="9 12" id="KW-1133">Transmembrane helix</keyword>
<feature type="transmembrane region" description="Helical" evidence="12">
    <location>
        <begin position="733"/>
        <end position="755"/>
    </location>
</feature>
<dbReference type="InterPro" id="IPR017853">
    <property type="entry name" value="GH"/>
</dbReference>
<feature type="chain" id="PRO_5013220988" description="non-reducing end alpha-L-arabinofuranosidase" evidence="13">
    <location>
        <begin position="16"/>
        <end position="877"/>
    </location>
</feature>
<dbReference type="InterPro" id="IPR002293">
    <property type="entry name" value="AA/rel_permease1"/>
</dbReference>
<feature type="domain" description="Alpha-L-arabinofuranosidase C-terminal" evidence="14">
    <location>
        <begin position="461"/>
        <end position="625"/>
    </location>
</feature>
<evidence type="ECO:0000256" key="10">
    <source>
        <dbReference type="ARBA" id="ARBA00023136"/>
    </source>
</evidence>
<feature type="transmembrane region" description="Helical" evidence="12">
    <location>
        <begin position="646"/>
        <end position="666"/>
    </location>
</feature>
<evidence type="ECO:0000313" key="16">
    <source>
        <dbReference type="Proteomes" id="UP000034841"/>
    </source>
</evidence>
<dbReference type="EC" id="3.2.1.55" evidence="5"/>
<evidence type="ECO:0000256" key="9">
    <source>
        <dbReference type="ARBA" id="ARBA00022989"/>
    </source>
</evidence>
<dbReference type="PANTHER" id="PTHR31776">
    <property type="entry name" value="ALPHA-L-ARABINOFURANOSIDASE 1"/>
    <property type="match status" value="1"/>
</dbReference>
<evidence type="ECO:0000256" key="13">
    <source>
        <dbReference type="SAM" id="SignalP"/>
    </source>
</evidence>
<gene>
    <name evidence="15" type="primary">abfA</name>
    <name evidence="15" type="ORF">CFO_g4851</name>
</gene>
<dbReference type="Proteomes" id="UP000034841">
    <property type="component" value="Unassembled WGS sequence"/>
</dbReference>
<evidence type="ECO:0000256" key="11">
    <source>
        <dbReference type="ARBA" id="ARBA00023180"/>
    </source>
</evidence>
<keyword evidence="16" id="KW-1185">Reference proteome</keyword>
<dbReference type="Gene3D" id="1.20.1740.10">
    <property type="entry name" value="Amino acid/polyamine transporter I"/>
    <property type="match status" value="1"/>
</dbReference>
<evidence type="ECO:0000256" key="3">
    <source>
        <dbReference type="ARBA" id="ARBA00004834"/>
    </source>
</evidence>
<dbReference type="InterPro" id="IPR010720">
    <property type="entry name" value="Alpha-L-AF_C"/>
</dbReference>
<dbReference type="GO" id="GO:0046373">
    <property type="term" value="P:L-arabinose metabolic process"/>
    <property type="evidence" value="ECO:0007669"/>
    <property type="project" value="InterPro"/>
</dbReference>
<comment type="subcellular location">
    <subcellularLocation>
        <location evidence="2">Membrane</location>
        <topology evidence="2">Multi-pass membrane protein</topology>
    </subcellularLocation>
</comment>
<accession>A0A0F8CPV8</accession>
<evidence type="ECO:0000256" key="6">
    <source>
        <dbReference type="ARBA" id="ARBA00022692"/>
    </source>
</evidence>
<proteinExistence type="inferred from homology"/>
<keyword evidence="11" id="KW-0325">Glycoprotein</keyword>
<comment type="similarity">
    <text evidence="4">Belongs to the glycosyl hydrolase 51 family.</text>
</comment>
<keyword evidence="15" id="KW-0326">Glycosidase</keyword>
<dbReference type="AlphaFoldDB" id="A0A0F8CPV8"/>
<evidence type="ECO:0000256" key="4">
    <source>
        <dbReference type="ARBA" id="ARBA00007186"/>
    </source>
</evidence>
<evidence type="ECO:0000313" key="15">
    <source>
        <dbReference type="EMBL" id="KKF92792.1"/>
    </source>
</evidence>
<keyword evidence="8 15" id="KW-0378">Hydrolase</keyword>
<reference evidence="15 16" key="1">
    <citation type="submission" date="2015-04" db="EMBL/GenBank/DDBJ databases">
        <title>Genome sequence of Ceratocystis platani, a major pathogen of plane trees.</title>
        <authorList>
            <person name="Belbahri L."/>
        </authorList>
    </citation>
    <scope>NUCLEOTIDE SEQUENCE [LARGE SCALE GENOMIC DNA]</scope>
    <source>
        <strain evidence="15 16">CFO</strain>
    </source>
</reference>
<feature type="signal peptide" evidence="13">
    <location>
        <begin position="1"/>
        <end position="15"/>
    </location>
</feature>
<keyword evidence="7 13" id="KW-0732">Signal</keyword>
<dbReference type="EMBL" id="LBBL01000322">
    <property type="protein sequence ID" value="KKF92792.1"/>
    <property type="molecule type" value="Genomic_DNA"/>
</dbReference>
<sequence length="877" mass="94962">MRLHTILAFVASVAAVDITVSSSGGNKTSGHQYGFLHEDINNSGDGGIYAELIRNRAFQFSDAFPVSLDGWASVNSQLSLQNVEPPLSSALTTSVRVTPASGASTAGLSNDGYWGMSVKKQRYIGSFWVHGGYKGSFNASFVSALDGTLFGSVSIESKSVEGSWTEHEVNFVPTLDAPNSNNTFVITFETAGLAGSALDFNLVCVFPPTYKNRQNGLRTDLAEVIADIKPRFFRFPGGNMLEGNTVATRWDWKQSLGPLKDRPGFPGVWGYQQTNGLGLLEYLYWAEDMGMESVLAVWGGLALDGTNIAEEDLQPYIDDALNEIEFVVGSETSTWGAKRAALGRKEPFKLNFVEVGNEDWLEGGAAGWEAYKKYRFPMFQKAILAKYPTMTIISSGATSDGYPDIPQPALGDYHPYRTPDDLVKEFSRFDNDAIGHIVGEVAAVHPNGGTGWNGPIRECPWWIGSVGEAISLIGYERNADRVRGSFYAPIIRSLDRYQWPATLVQFAADPALTTRSTSWHIWHLVGSKQLVNTLPATKEFDPLFYVAGVSEESTMVWKGAAYNTTDDRDIGRPQPTLGAIEAFGILISIVIGSGIFTSPGSIDTNVPSPGASLVVWLVGGLLAWTGASTVAELGTAIPGEGGVQPYLQYIYGDVFGFLAAWTWTVAVMPATLAILSIVFVDSIFSALNAAPAVFTLTADSMWLMRKSLSVAILMLVSLANCISTKASTRLNNFFVVAKFASIAFVVLAGLAVVVVQVAHGTEPIEAGGHDWSQKPWFAARISVNPDGSETDWTRLSHWELLGHYSAALYGALWAYSGWDKAVYVSAELRDPVRQLPLAINTAIPTIIFAFIAAIASYYVLLPWNEVSTTDSVAVVSD</sequence>
<dbReference type="InterPro" id="IPR051563">
    <property type="entry name" value="Glycosyl_Hydrolase_51"/>
</dbReference>
<comment type="caution">
    <text evidence="15">The sequence shown here is derived from an EMBL/GenBank/DDBJ whole genome shotgun (WGS) entry which is preliminary data.</text>
</comment>
<protein>
    <recommendedName>
        <fullName evidence="5">non-reducing end alpha-L-arabinofuranosidase</fullName>
        <ecNumber evidence="5">3.2.1.55</ecNumber>
    </recommendedName>
</protein>
<dbReference type="GO" id="GO:0031222">
    <property type="term" value="P:arabinan catabolic process"/>
    <property type="evidence" value="ECO:0007669"/>
    <property type="project" value="UniProtKB-UniPathway"/>
</dbReference>
<organism evidence="15 16">
    <name type="scientific">Ceratocystis fimbriata f. sp. platani</name>
    <dbReference type="NCBI Taxonomy" id="88771"/>
    <lineage>
        <taxon>Eukaryota</taxon>
        <taxon>Fungi</taxon>
        <taxon>Dikarya</taxon>
        <taxon>Ascomycota</taxon>
        <taxon>Pezizomycotina</taxon>
        <taxon>Sordariomycetes</taxon>
        <taxon>Hypocreomycetidae</taxon>
        <taxon>Microascales</taxon>
        <taxon>Ceratocystidaceae</taxon>
        <taxon>Ceratocystis</taxon>
    </lineage>
</organism>
<keyword evidence="6 12" id="KW-0812">Transmembrane</keyword>
<dbReference type="Gene3D" id="3.20.20.80">
    <property type="entry name" value="Glycosidases"/>
    <property type="match status" value="1"/>
</dbReference>
<feature type="transmembrane region" description="Helical" evidence="12">
    <location>
        <begin position="613"/>
        <end position="634"/>
    </location>
</feature>
<evidence type="ECO:0000259" key="14">
    <source>
        <dbReference type="SMART" id="SM00813"/>
    </source>
</evidence>
<dbReference type="SMART" id="SM00813">
    <property type="entry name" value="Alpha-L-AF_C"/>
    <property type="match status" value="1"/>
</dbReference>
<comment type="pathway">
    <text evidence="3">Glycan metabolism; L-arabinan degradation.</text>
</comment>
<dbReference type="Pfam" id="PF13520">
    <property type="entry name" value="AA_permease_2"/>
    <property type="match status" value="1"/>
</dbReference>
<dbReference type="GO" id="GO:0016020">
    <property type="term" value="C:membrane"/>
    <property type="evidence" value="ECO:0007669"/>
    <property type="project" value="UniProtKB-SubCell"/>
</dbReference>
<dbReference type="SUPFAM" id="SSF51445">
    <property type="entry name" value="(Trans)glycosidases"/>
    <property type="match status" value="1"/>
</dbReference>
<dbReference type="Pfam" id="PF22848">
    <property type="entry name" value="ASD1_dom"/>
    <property type="match status" value="1"/>
</dbReference>
<dbReference type="GO" id="GO:0046556">
    <property type="term" value="F:alpha-L-arabinofuranosidase activity"/>
    <property type="evidence" value="ECO:0007669"/>
    <property type="project" value="UniProtKB-EC"/>
</dbReference>
<name>A0A0F8CPV8_CERFI</name>
<feature type="transmembrane region" description="Helical" evidence="12">
    <location>
        <begin position="708"/>
        <end position="727"/>
    </location>
</feature>
<dbReference type="PANTHER" id="PTHR31776:SF0">
    <property type="entry name" value="ALPHA-L-ARABINOFURANOSIDASE 1"/>
    <property type="match status" value="1"/>
</dbReference>
<evidence type="ECO:0000256" key="8">
    <source>
        <dbReference type="ARBA" id="ARBA00022801"/>
    </source>
</evidence>
<keyword evidence="10 12" id="KW-0472">Membrane</keyword>
<feature type="transmembrane region" description="Helical" evidence="12">
    <location>
        <begin position="837"/>
        <end position="860"/>
    </location>
</feature>
<dbReference type="OrthoDB" id="406864at2759"/>
<evidence type="ECO:0000256" key="5">
    <source>
        <dbReference type="ARBA" id="ARBA00012670"/>
    </source>
</evidence>
<dbReference type="UniPathway" id="UPA00667"/>
<dbReference type="InterPro" id="IPR055235">
    <property type="entry name" value="ASD1_cat"/>
</dbReference>
<evidence type="ECO:0000256" key="12">
    <source>
        <dbReference type="SAM" id="Phobius"/>
    </source>
</evidence>
<feature type="transmembrane region" description="Helical" evidence="12">
    <location>
        <begin position="672"/>
        <end position="696"/>
    </location>
</feature>